<dbReference type="GO" id="GO:0005536">
    <property type="term" value="F:D-glucose binding"/>
    <property type="evidence" value="ECO:0007669"/>
    <property type="project" value="InterPro"/>
</dbReference>
<dbReference type="GO" id="GO:0005524">
    <property type="term" value="F:ATP binding"/>
    <property type="evidence" value="ECO:0007669"/>
    <property type="project" value="InterPro"/>
</dbReference>
<organism evidence="4 5">
    <name type="scientific">Chelatococcus caeni</name>
    <dbReference type="NCBI Taxonomy" id="1348468"/>
    <lineage>
        <taxon>Bacteria</taxon>
        <taxon>Pseudomonadati</taxon>
        <taxon>Pseudomonadota</taxon>
        <taxon>Alphaproteobacteria</taxon>
        <taxon>Hyphomicrobiales</taxon>
        <taxon>Chelatococcaceae</taxon>
        <taxon>Chelatococcus</taxon>
    </lineage>
</organism>
<proteinExistence type="inferred from homology"/>
<dbReference type="Gene3D" id="3.30.420.40">
    <property type="match status" value="1"/>
</dbReference>
<dbReference type="InterPro" id="IPR003836">
    <property type="entry name" value="Glucokinase"/>
</dbReference>
<keyword evidence="5" id="KW-1185">Reference proteome</keyword>
<comment type="caution">
    <text evidence="4">The sequence shown here is derived from an EMBL/GenBank/DDBJ whole genome shotgun (WGS) entry which is preliminary data.</text>
</comment>
<dbReference type="Pfam" id="PF02685">
    <property type="entry name" value="Glucokinase"/>
    <property type="match status" value="1"/>
</dbReference>
<sequence>MFAYPLLVADIGGTNARFAVVMEPGGPLRPLAQLHTGSYASLVAAAEAALGRAGDLFPRSAILCAAGPCDGRRIKLTNASWIIDGPEIADALSLDQGLLLNDFEAQALALPALPEHGLRDLTAGLAAHGPTRVVLGPGTGLGVAGLTEAAGRFIPLPSEGGHVDFAPMDAAEAAIWAALERVEGRHTAESILSGPGLVRLHRARLAVAGGEGSTDEAPQIVERALAGQDGECRETVALFLQLVARFAGDMALTFGAAGGVYLAGGILPRLAPLIDSKAFVAAFADKPPVAAFVQAIPVRLVTTPDAVLYGLAAIGRAPERYAMEWDRRLWRP</sequence>
<dbReference type="InterPro" id="IPR043129">
    <property type="entry name" value="ATPase_NBD"/>
</dbReference>
<dbReference type="InterPro" id="IPR050201">
    <property type="entry name" value="Bacterial_glucokinase"/>
</dbReference>
<name>A0A840C4B5_9HYPH</name>
<gene>
    <name evidence="4" type="ORF">GGR16_004738</name>
</gene>
<dbReference type="PANTHER" id="PTHR47690:SF1">
    <property type="entry name" value="GLUCOKINASE"/>
    <property type="match status" value="1"/>
</dbReference>
<dbReference type="PANTHER" id="PTHR47690">
    <property type="entry name" value="GLUCOKINASE"/>
    <property type="match status" value="1"/>
</dbReference>
<accession>A0A840C4B5</accession>
<dbReference type="RefSeq" id="WP_019404254.1">
    <property type="nucleotide sequence ID" value="NZ_JACIEN010000008.1"/>
</dbReference>
<dbReference type="Gene3D" id="3.40.367.20">
    <property type="match status" value="1"/>
</dbReference>
<dbReference type="SUPFAM" id="SSF53067">
    <property type="entry name" value="Actin-like ATPase domain"/>
    <property type="match status" value="1"/>
</dbReference>
<dbReference type="EMBL" id="JACIEN010000008">
    <property type="protein sequence ID" value="MBB4019683.1"/>
    <property type="molecule type" value="Genomic_DNA"/>
</dbReference>
<evidence type="ECO:0000313" key="5">
    <source>
        <dbReference type="Proteomes" id="UP000577362"/>
    </source>
</evidence>
<dbReference type="CDD" id="cd24008">
    <property type="entry name" value="ASKHA_NBD_GLK"/>
    <property type="match status" value="1"/>
</dbReference>
<keyword evidence="2 4" id="KW-0418">Kinase</keyword>
<reference evidence="4 5" key="1">
    <citation type="submission" date="2020-08" db="EMBL/GenBank/DDBJ databases">
        <title>Genomic Encyclopedia of Type Strains, Phase IV (KMG-IV): sequencing the most valuable type-strain genomes for metagenomic binning, comparative biology and taxonomic classification.</title>
        <authorList>
            <person name="Goeker M."/>
        </authorList>
    </citation>
    <scope>NUCLEOTIDE SEQUENCE [LARGE SCALE GENOMIC DNA]</scope>
    <source>
        <strain evidence="4 5">DSM 103737</strain>
    </source>
</reference>
<evidence type="ECO:0000256" key="3">
    <source>
        <dbReference type="RuleBase" id="RU004046"/>
    </source>
</evidence>
<evidence type="ECO:0000313" key="4">
    <source>
        <dbReference type="EMBL" id="MBB4019683.1"/>
    </source>
</evidence>
<evidence type="ECO:0000256" key="2">
    <source>
        <dbReference type="ARBA" id="ARBA00022777"/>
    </source>
</evidence>
<keyword evidence="1 4" id="KW-0808">Transferase</keyword>
<dbReference type="GO" id="GO:0005829">
    <property type="term" value="C:cytosol"/>
    <property type="evidence" value="ECO:0007669"/>
    <property type="project" value="TreeGrafter"/>
</dbReference>
<dbReference type="GO" id="GO:0006096">
    <property type="term" value="P:glycolytic process"/>
    <property type="evidence" value="ECO:0007669"/>
    <property type="project" value="InterPro"/>
</dbReference>
<dbReference type="AlphaFoldDB" id="A0A840C4B5"/>
<comment type="similarity">
    <text evidence="3">Belongs to the bacterial glucokinase family.</text>
</comment>
<dbReference type="GO" id="GO:0004340">
    <property type="term" value="F:glucokinase activity"/>
    <property type="evidence" value="ECO:0007669"/>
    <property type="project" value="UniProtKB-EC"/>
</dbReference>
<dbReference type="Proteomes" id="UP000577362">
    <property type="component" value="Unassembled WGS sequence"/>
</dbReference>
<evidence type="ECO:0000256" key="1">
    <source>
        <dbReference type="ARBA" id="ARBA00022679"/>
    </source>
</evidence>
<dbReference type="EC" id="2.7.1.2" evidence="4"/>
<protein>
    <submittedName>
        <fullName evidence="4">Glucokinase</fullName>
        <ecNumber evidence="4">2.7.1.2</ecNumber>
    </submittedName>
</protein>